<feature type="domain" description="Polypeptide-transport-associated ShlB-type" evidence="6">
    <location>
        <begin position="24"/>
        <end position="98"/>
    </location>
</feature>
<accession>A0ABQ5YLV2</accession>
<name>A0ABQ5YLV2_9NEIS</name>
<evidence type="ECO:0000256" key="4">
    <source>
        <dbReference type="SAM" id="SignalP"/>
    </source>
</evidence>
<keyword evidence="8" id="KW-1185">Reference proteome</keyword>
<sequence>MKSHLAALLLACTTVAAAEETLRFSINQYKVEGNTVLPDARIQATLAPFAGQGRDFADVQRALEALETLYRKAGYGALQVYLPEQEMNQGTIVFKVVEPKLGKVRIEGNQYYGEGNIRRALPALREGDVPNTGSVTDSLRLANESPARRLTVTLQAGETPQTVDANVKVADERPWRVFAQADNTGSKETGEARLSLGYQHSNLFDLDHVLTTQFTTSPSEADKVKIFGIGYRVPFYGWGDSLSLFGGYSNVESAALAGLFNVTGKGTVFGARYTQGLPSDGALQHKLQWGLDWRRFNTRSTFGGGNTVGSNRYTVQPVSLAYQGQWQNAKSSYDWSAGLSRNLPGGDELGQTGAGLSKSGRLTATTEYTIARLGGNAYISLPAEWTAHVGMNAQLTPDALAPGEQFGLGGANSVRGYDEREFANDEGVNLTLEAYTPDFAKRWGWESMTLRGLVFFDWGRITRNDVALGEIDSTELAGAGIGLRLGWGKRASIKLDIAQTLKEGQQDGQPKKKGDTKAHVSAIVSY</sequence>
<dbReference type="Pfam" id="PF08479">
    <property type="entry name" value="POTRA_2"/>
    <property type="match status" value="1"/>
</dbReference>
<evidence type="ECO:0000313" key="7">
    <source>
        <dbReference type="EMBL" id="GLR14958.1"/>
    </source>
</evidence>
<dbReference type="Gene3D" id="2.40.160.50">
    <property type="entry name" value="membrane protein fhac: a member of the omp85/tpsb transporter family"/>
    <property type="match status" value="1"/>
</dbReference>
<keyword evidence="3" id="KW-0998">Cell outer membrane</keyword>
<feature type="signal peptide" evidence="4">
    <location>
        <begin position="1"/>
        <end position="17"/>
    </location>
</feature>
<evidence type="ECO:0000259" key="5">
    <source>
        <dbReference type="Pfam" id="PF03865"/>
    </source>
</evidence>
<keyword evidence="1" id="KW-0472">Membrane</keyword>
<evidence type="ECO:0000256" key="2">
    <source>
        <dbReference type="ARBA" id="ARBA00022692"/>
    </source>
</evidence>
<feature type="domain" description="Haemolysin activator HlyB C-terminal" evidence="5">
    <location>
        <begin position="166"/>
        <end position="485"/>
    </location>
</feature>
<dbReference type="Proteomes" id="UP001156706">
    <property type="component" value="Unassembled WGS sequence"/>
</dbReference>
<reference evidence="8" key="1">
    <citation type="journal article" date="2019" name="Int. J. Syst. Evol. Microbiol.">
        <title>The Global Catalogue of Microorganisms (GCM) 10K type strain sequencing project: providing services to taxonomists for standard genome sequencing and annotation.</title>
        <authorList>
            <consortium name="The Broad Institute Genomics Platform"/>
            <consortium name="The Broad Institute Genome Sequencing Center for Infectious Disease"/>
            <person name="Wu L."/>
            <person name="Ma J."/>
        </authorList>
    </citation>
    <scope>NUCLEOTIDE SEQUENCE [LARGE SCALE GENOMIC DNA]</scope>
    <source>
        <strain evidence="8">NBRC 110044</strain>
    </source>
</reference>
<keyword evidence="2" id="KW-0812">Transmembrane</keyword>
<dbReference type="Gene3D" id="3.10.20.310">
    <property type="entry name" value="membrane protein fhac"/>
    <property type="match status" value="1"/>
</dbReference>
<evidence type="ECO:0000313" key="8">
    <source>
        <dbReference type="Proteomes" id="UP001156706"/>
    </source>
</evidence>
<dbReference type="InterPro" id="IPR013686">
    <property type="entry name" value="Polypept-transport_assoc_ShlB"/>
</dbReference>
<gene>
    <name evidence="7" type="ORF">GCM10007907_37480</name>
</gene>
<organism evidence="7 8">
    <name type="scientific">Chitinimonas prasina</name>
    <dbReference type="NCBI Taxonomy" id="1434937"/>
    <lineage>
        <taxon>Bacteria</taxon>
        <taxon>Pseudomonadati</taxon>
        <taxon>Pseudomonadota</taxon>
        <taxon>Betaproteobacteria</taxon>
        <taxon>Neisseriales</taxon>
        <taxon>Chitinibacteraceae</taxon>
        <taxon>Chitinimonas</taxon>
    </lineage>
</organism>
<dbReference type="InterPro" id="IPR005565">
    <property type="entry name" value="Hemolysn_activator_HlyB_C"/>
</dbReference>
<evidence type="ECO:0000256" key="3">
    <source>
        <dbReference type="ARBA" id="ARBA00023237"/>
    </source>
</evidence>
<proteinExistence type="predicted"/>
<evidence type="ECO:0008006" key="9">
    <source>
        <dbReference type="Google" id="ProtNLM"/>
    </source>
</evidence>
<dbReference type="InterPro" id="IPR051544">
    <property type="entry name" value="TPS_OM_transporter"/>
</dbReference>
<dbReference type="Pfam" id="PF03865">
    <property type="entry name" value="ShlB"/>
    <property type="match status" value="1"/>
</dbReference>
<feature type="chain" id="PRO_5045827728" description="ShlB/FhaC/HecB family hemolysin secretion/activation protein" evidence="4">
    <location>
        <begin position="18"/>
        <end position="526"/>
    </location>
</feature>
<dbReference type="PANTHER" id="PTHR34597:SF6">
    <property type="entry name" value="BLR6126 PROTEIN"/>
    <property type="match status" value="1"/>
</dbReference>
<comment type="caution">
    <text evidence="7">The sequence shown here is derived from an EMBL/GenBank/DDBJ whole genome shotgun (WGS) entry which is preliminary data.</text>
</comment>
<dbReference type="PANTHER" id="PTHR34597">
    <property type="entry name" value="SLR1661 PROTEIN"/>
    <property type="match status" value="1"/>
</dbReference>
<keyword evidence="4" id="KW-0732">Signal</keyword>
<evidence type="ECO:0000259" key="6">
    <source>
        <dbReference type="Pfam" id="PF08479"/>
    </source>
</evidence>
<dbReference type="RefSeq" id="WP_284198027.1">
    <property type="nucleotide sequence ID" value="NZ_BSOG01000006.1"/>
</dbReference>
<protein>
    <recommendedName>
        <fullName evidence="9">ShlB/FhaC/HecB family hemolysin secretion/activation protein</fullName>
    </recommendedName>
</protein>
<keyword evidence="1" id="KW-1134">Transmembrane beta strand</keyword>
<dbReference type="EMBL" id="BSOG01000006">
    <property type="protein sequence ID" value="GLR14958.1"/>
    <property type="molecule type" value="Genomic_DNA"/>
</dbReference>
<evidence type="ECO:0000256" key="1">
    <source>
        <dbReference type="ARBA" id="ARBA00022452"/>
    </source>
</evidence>